<evidence type="ECO:0000313" key="3">
    <source>
        <dbReference type="Proteomes" id="UP000298663"/>
    </source>
</evidence>
<proteinExistence type="predicted"/>
<reference evidence="2 3" key="1">
    <citation type="journal article" date="2015" name="Genome Biol.">
        <title>Comparative genomics of Steinernema reveals deeply conserved gene regulatory networks.</title>
        <authorList>
            <person name="Dillman A.R."/>
            <person name="Macchietto M."/>
            <person name="Porter C.F."/>
            <person name="Rogers A."/>
            <person name="Williams B."/>
            <person name="Antoshechkin I."/>
            <person name="Lee M.M."/>
            <person name="Goodwin Z."/>
            <person name="Lu X."/>
            <person name="Lewis E.E."/>
            <person name="Goodrich-Blair H."/>
            <person name="Stock S.P."/>
            <person name="Adams B.J."/>
            <person name="Sternberg P.W."/>
            <person name="Mortazavi A."/>
        </authorList>
    </citation>
    <scope>NUCLEOTIDE SEQUENCE [LARGE SCALE GENOMIC DNA]</scope>
    <source>
        <strain evidence="2 3">ALL</strain>
    </source>
</reference>
<comment type="caution">
    <text evidence="2">The sequence shown here is derived from an EMBL/GenBank/DDBJ whole genome shotgun (WGS) entry which is preliminary data.</text>
</comment>
<feature type="chain" id="PRO_5020375631" evidence="1">
    <location>
        <begin position="26"/>
        <end position="104"/>
    </location>
</feature>
<feature type="signal peptide" evidence="1">
    <location>
        <begin position="1"/>
        <end position="25"/>
    </location>
</feature>
<accession>A0A4U5N130</accession>
<keyword evidence="3" id="KW-1185">Reference proteome</keyword>
<organism evidence="2 3">
    <name type="scientific">Steinernema carpocapsae</name>
    <name type="common">Entomopathogenic nematode</name>
    <dbReference type="NCBI Taxonomy" id="34508"/>
    <lineage>
        <taxon>Eukaryota</taxon>
        <taxon>Metazoa</taxon>
        <taxon>Ecdysozoa</taxon>
        <taxon>Nematoda</taxon>
        <taxon>Chromadorea</taxon>
        <taxon>Rhabditida</taxon>
        <taxon>Tylenchina</taxon>
        <taxon>Panagrolaimomorpha</taxon>
        <taxon>Strongyloidoidea</taxon>
        <taxon>Steinernematidae</taxon>
        <taxon>Steinernema</taxon>
    </lineage>
</organism>
<dbReference type="EMBL" id="AZBU02000005">
    <property type="protein sequence ID" value="TKR75971.1"/>
    <property type="molecule type" value="Genomic_DNA"/>
</dbReference>
<reference evidence="2 3" key="2">
    <citation type="journal article" date="2019" name="G3 (Bethesda)">
        <title>Hybrid Assembly of the Genome of the Entomopathogenic Nematode Steinernema carpocapsae Identifies the X-Chromosome.</title>
        <authorList>
            <person name="Serra L."/>
            <person name="Macchietto M."/>
            <person name="Macias-Munoz A."/>
            <person name="McGill C.J."/>
            <person name="Rodriguez I.M."/>
            <person name="Rodriguez B."/>
            <person name="Murad R."/>
            <person name="Mortazavi A."/>
        </authorList>
    </citation>
    <scope>NUCLEOTIDE SEQUENCE [LARGE SCALE GENOMIC DNA]</scope>
    <source>
        <strain evidence="2 3">ALL</strain>
    </source>
</reference>
<protein>
    <submittedName>
        <fullName evidence="2">Uncharacterized protein</fullName>
    </submittedName>
</protein>
<dbReference type="Proteomes" id="UP000298663">
    <property type="component" value="Unassembled WGS sequence"/>
</dbReference>
<gene>
    <name evidence="2" type="ORF">L596_017187</name>
</gene>
<name>A0A4U5N130_STECR</name>
<sequence length="104" mass="11985">MDERGLGDVLRLFALLHLVCLVGRGTENLLDAAIFCHHLGKLQRLVARIKKGIVPRELYVQWDSSQLERKEDKSETLVFHASNPNRKLRWSHFAPAYLSFEDIS</sequence>
<evidence type="ECO:0000313" key="2">
    <source>
        <dbReference type="EMBL" id="TKR75971.1"/>
    </source>
</evidence>
<keyword evidence="1" id="KW-0732">Signal</keyword>
<evidence type="ECO:0000256" key="1">
    <source>
        <dbReference type="SAM" id="SignalP"/>
    </source>
</evidence>
<dbReference type="AlphaFoldDB" id="A0A4U5N130"/>